<dbReference type="InterPro" id="IPR029478">
    <property type="entry name" value="TM1586_NiRdase"/>
</dbReference>
<organism evidence="5 6">
    <name type="scientific">Dethiobacter alkaliphilus AHT 1</name>
    <dbReference type="NCBI Taxonomy" id="555088"/>
    <lineage>
        <taxon>Bacteria</taxon>
        <taxon>Bacillati</taxon>
        <taxon>Bacillota</taxon>
        <taxon>Dethiobacteria</taxon>
        <taxon>Dethiobacterales</taxon>
        <taxon>Dethiobacteraceae</taxon>
        <taxon>Dethiobacter</taxon>
    </lineage>
</organism>
<dbReference type="GO" id="GO:0016491">
    <property type="term" value="F:oxidoreductase activity"/>
    <property type="evidence" value="ECO:0007669"/>
    <property type="project" value="UniProtKB-KW"/>
</dbReference>
<dbReference type="Pfam" id="PF14512">
    <property type="entry name" value="TM1586_NiRdase"/>
    <property type="match status" value="1"/>
</dbReference>
<keyword evidence="1" id="KW-0285">Flavoprotein</keyword>
<dbReference type="InterPro" id="IPR000415">
    <property type="entry name" value="Nitroreductase-like"/>
</dbReference>
<dbReference type="PANTHER" id="PTHR23026:SF90">
    <property type="entry name" value="IODOTYROSINE DEIODINASE 1"/>
    <property type="match status" value="1"/>
</dbReference>
<evidence type="ECO:0000313" key="6">
    <source>
        <dbReference type="Proteomes" id="UP000006443"/>
    </source>
</evidence>
<evidence type="ECO:0000256" key="3">
    <source>
        <dbReference type="ARBA" id="ARBA00023002"/>
    </source>
</evidence>
<name>C0GKP5_DETAL</name>
<keyword evidence="3" id="KW-0560">Oxidoreductase</keyword>
<feature type="domain" description="Putative nitroreductase TM1586" evidence="4">
    <location>
        <begin position="9"/>
        <end position="238"/>
    </location>
</feature>
<dbReference type="EMBL" id="ACJM01000026">
    <property type="protein sequence ID" value="EEG76067.1"/>
    <property type="molecule type" value="Genomic_DNA"/>
</dbReference>
<dbReference type="Gene3D" id="3.40.109.10">
    <property type="entry name" value="NADH Oxidase"/>
    <property type="match status" value="1"/>
</dbReference>
<evidence type="ECO:0000313" key="5">
    <source>
        <dbReference type="EMBL" id="EEG76067.1"/>
    </source>
</evidence>
<evidence type="ECO:0000256" key="2">
    <source>
        <dbReference type="ARBA" id="ARBA00022643"/>
    </source>
</evidence>
<keyword evidence="2" id="KW-0288">FMN</keyword>
<keyword evidence="6" id="KW-1185">Reference proteome</keyword>
<evidence type="ECO:0000256" key="1">
    <source>
        <dbReference type="ARBA" id="ARBA00022630"/>
    </source>
</evidence>
<protein>
    <submittedName>
        <fullName evidence="5">Nitroreductase</fullName>
    </submittedName>
</protein>
<reference evidence="5 6" key="1">
    <citation type="submission" date="2009-02" db="EMBL/GenBank/DDBJ databases">
        <title>Sequencing of the draft genome and assembly of Dethiobacter alkaliphilus AHT 1.</title>
        <authorList>
            <consortium name="US DOE Joint Genome Institute (JGI-PGF)"/>
            <person name="Lucas S."/>
            <person name="Copeland A."/>
            <person name="Lapidus A."/>
            <person name="Glavina del Rio T."/>
            <person name="Dalin E."/>
            <person name="Tice H."/>
            <person name="Bruce D."/>
            <person name="Goodwin L."/>
            <person name="Pitluck S."/>
            <person name="Larimer F."/>
            <person name="Land M.L."/>
            <person name="Hauser L."/>
            <person name="Muyzer G."/>
        </authorList>
    </citation>
    <scope>NUCLEOTIDE SEQUENCE [LARGE SCALE GENOMIC DNA]</scope>
    <source>
        <strain evidence="5 6">AHT 1</strain>
    </source>
</reference>
<dbReference type="OrthoDB" id="9814075at2"/>
<comment type="caution">
    <text evidence="5">The sequence shown here is derived from an EMBL/GenBank/DDBJ whole genome shotgun (WGS) entry which is preliminary data.</text>
</comment>
<gene>
    <name evidence="5" type="ORF">DealDRAFT_3054</name>
</gene>
<dbReference type="InterPro" id="IPR050627">
    <property type="entry name" value="Nitroreductase/BluB"/>
</dbReference>
<dbReference type="PANTHER" id="PTHR23026">
    <property type="entry name" value="NADPH NITROREDUCTASE"/>
    <property type="match status" value="1"/>
</dbReference>
<sequence>MLPVKRWHQAIESRYSTRNYNGRPVEPEKLALLQKMCEEFRPADSVRAVLVEDSGSGVFKGAIGSYGKIKGNPAYLAFVGKVNEPDVQEMIGYLGEGLILEATALGLDTCWVGGMFKQEAAAKAVNLAAGEQVYALTPVGYGLENDTFEEKVMRGFKTERKRKPLGSLVSGMPESHWPRWVRAGLEAARPAPSAINRQPWRFEVQEKQVVLSTDGKQDRFVARRLDCGIAMLHFELGALSRDVSLNRVLLPPPQVARFTLK</sequence>
<dbReference type="STRING" id="555088.DealDRAFT_3054"/>
<dbReference type="Proteomes" id="UP000006443">
    <property type="component" value="Unassembled WGS sequence"/>
</dbReference>
<dbReference type="AlphaFoldDB" id="C0GKP5"/>
<dbReference type="SUPFAM" id="SSF55469">
    <property type="entry name" value="FMN-dependent nitroreductase-like"/>
    <property type="match status" value="1"/>
</dbReference>
<dbReference type="Gene3D" id="3.40.109.30">
    <property type="entry name" value="putative nitroreductase (tm1586), domain 2"/>
    <property type="match status" value="1"/>
</dbReference>
<accession>C0GKP5</accession>
<evidence type="ECO:0000259" key="4">
    <source>
        <dbReference type="Pfam" id="PF14512"/>
    </source>
</evidence>
<proteinExistence type="predicted"/>
<dbReference type="CDD" id="cd02062">
    <property type="entry name" value="Nitro_FMN_reductase"/>
    <property type="match status" value="1"/>
</dbReference>
<dbReference type="eggNOG" id="COG0778">
    <property type="taxonomic scope" value="Bacteria"/>
</dbReference>